<gene>
    <name evidence="9" type="ORF">CWI80_08720</name>
</gene>
<dbReference type="GO" id="GO:0005886">
    <property type="term" value="C:plasma membrane"/>
    <property type="evidence" value="ECO:0007669"/>
    <property type="project" value="TreeGrafter"/>
</dbReference>
<dbReference type="Pfam" id="PF02080">
    <property type="entry name" value="TrkA_C"/>
    <property type="match status" value="2"/>
</dbReference>
<dbReference type="InterPro" id="IPR051679">
    <property type="entry name" value="DASS-Related_Transporters"/>
</dbReference>
<proteinExistence type="predicted"/>
<dbReference type="SUPFAM" id="SSF116726">
    <property type="entry name" value="TrkA C-terminal domain-like"/>
    <property type="match status" value="2"/>
</dbReference>
<protein>
    <submittedName>
        <fullName evidence="9">SLC13 family permease</fullName>
    </submittedName>
</protein>
<dbReference type="PROSITE" id="PS51202">
    <property type="entry name" value="RCK_C"/>
    <property type="match status" value="2"/>
</dbReference>
<feature type="transmembrane region" description="Helical" evidence="7">
    <location>
        <begin position="536"/>
        <end position="553"/>
    </location>
</feature>
<feature type="transmembrane region" description="Helical" evidence="7">
    <location>
        <begin position="6"/>
        <end position="22"/>
    </location>
</feature>
<dbReference type="InterPro" id="IPR036721">
    <property type="entry name" value="RCK_C_sf"/>
</dbReference>
<dbReference type="Gene3D" id="3.30.70.1450">
    <property type="entry name" value="Regulator of K+ conductance, C-terminal domain"/>
    <property type="match status" value="2"/>
</dbReference>
<keyword evidence="2" id="KW-0813">Transport</keyword>
<feature type="transmembrane region" description="Helical" evidence="7">
    <location>
        <begin position="172"/>
        <end position="194"/>
    </location>
</feature>
<dbReference type="InterPro" id="IPR004680">
    <property type="entry name" value="Cit_transptr-like_dom"/>
</dbReference>
<dbReference type="GO" id="GO:0008324">
    <property type="term" value="F:monoatomic cation transmembrane transporter activity"/>
    <property type="evidence" value="ECO:0007669"/>
    <property type="project" value="InterPro"/>
</dbReference>
<evidence type="ECO:0000256" key="5">
    <source>
        <dbReference type="ARBA" id="ARBA00022989"/>
    </source>
</evidence>
<feature type="transmembrane region" description="Helical" evidence="7">
    <location>
        <begin position="450"/>
        <end position="469"/>
    </location>
</feature>
<keyword evidence="5 7" id="KW-1133">Transmembrane helix</keyword>
<dbReference type="InterPro" id="IPR006037">
    <property type="entry name" value="RCK_C"/>
</dbReference>
<keyword evidence="10" id="KW-1185">Reference proteome</keyword>
<evidence type="ECO:0000256" key="7">
    <source>
        <dbReference type="SAM" id="Phobius"/>
    </source>
</evidence>
<evidence type="ECO:0000259" key="8">
    <source>
        <dbReference type="PROSITE" id="PS51202"/>
    </source>
</evidence>
<dbReference type="GO" id="GO:0006813">
    <property type="term" value="P:potassium ion transport"/>
    <property type="evidence" value="ECO:0007669"/>
    <property type="project" value="InterPro"/>
</dbReference>
<keyword evidence="4" id="KW-0677">Repeat</keyword>
<feature type="transmembrane region" description="Helical" evidence="7">
    <location>
        <begin position="91"/>
        <end position="116"/>
    </location>
</feature>
<evidence type="ECO:0000313" key="10">
    <source>
        <dbReference type="Proteomes" id="UP000287022"/>
    </source>
</evidence>
<dbReference type="EMBL" id="PIQE01000002">
    <property type="protein sequence ID" value="RUO72620.1"/>
    <property type="molecule type" value="Genomic_DNA"/>
</dbReference>
<evidence type="ECO:0000256" key="6">
    <source>
        <dbReference type="ARBA" id="ARBA00023136"/>
    </source>
</evidence>
<evidence type="ECO:0000256" key="1">
    <source>
        <dbReference type="ARBA" id="ARBA00004141"/>
    </source>
</evidence>
<dbReference type="PANTHER" id="PTHR43652">
    <property type="entry name" value="BASIC AMINO ACID ANTIPORTER YFCC-RELATED"/>
    <property type="match status" value="1"/>
</dbReference>
<reference evidence="10" key="1">
    <citation type="journal article" date="2018" name="Front. Microbiol.">
        <title>Genome-Based Analysis Reveals the Taxonomy and Diversity of the Family Idiomarinaceae.</title>
        <authorList>
            <person name="Liu Y."/>
            <person name="Lai Q."/>
            <person name="Shao Z."/>
        </authorList>
    </citation>
    <scope>NUCLEOTIDE SEQUENCE [LARGE SCALE GENOMIC DNA]</scope>
    <source>
        <strain evidence="10">c121</strain>
    </source>
</reference>
<keyword evidence="3 7" id="KW-0812">Transmembrane</keyword>
<feature type="transmembrane region" description="Helical" evidence="7">
    <location>
        <begin position="29"/>
        <end position="46"/>
    </location>
</feature>
<feature type="domain" description="RCK C-terminal" evidence="8">
    <location>
        <begin position="196"/>
        <end position="285"/>
    </location>
</feature>
<sequence>MPMAQLYVGMIIVTLFAGLIASRFRPATLFVAAAGALYLPALITSQELLHHYANESLVTLMLLLMGSMALERTRTLQWVSRKLLHKSQFITLLKMMGWVSVTSAFLNNTAVVAALMQSVRKNREHPAQRLLIPLGYFAILGGVLTLIGTSTNLVVNSFLMETGHPGFGFFDFLPIGLGVLAVAGATVCVAAYLLPKGGGEQTISQDYFLDAKINDDSPLVGKTVQQAGLRALDGLFLTEVVRRTAEGQKQLITPVQPDTVLLANDGLVFCGDVKQAQLISQLPGVSMFAQAALNDNEEATPNNGLLHNSLAEVIVSPTSTLVGRTLKGANFRGLFDAAVVAIGRGGERLSGKLGQVKIRAGDRLVLATSEDFYRHHNLEQNFFLLESQRLSHTLTGKQEAITLLGFAGVVLGTALGHFTLFTGLLTYLAIILSTKVLSPADIRRRLPVDIWLIIGSALCIASVFVSSGLANDVTNAFLWLLDRVTDNNVTPMAAMIGVFVMTWMITEVVTNNAAAAIVFPIAVGIAESLGVSIMPFVMAVTFGASASFISPYGRQTNLMVMNAGNYRFKDFARIGVLVLVAYSVTALWLIPRVFVW</sequence>
<organism evidence="9 10">
    <name type="scientific">Pseudidiomarina sediminum</name>
    <dbReference type="NCBI Taxonomy" id="431675"/>
    <lineage>
        <taxon>Bacteria</taxon>
        <taxon>Pseudomonadati</taxon>
        <taxon>Pseudomonadota</taxon>
        <taxon>Gammaproteobacteria</taxon>
        <taxon>Alteromonadales</taxon>
        <taxon>Idiomarinaceae</taxon>
        <taxon>Pseudidiomarina</taxon>
    </lineage>
</organism>
<dbReference type="Proteomes" id="UP000287022">
    <property type="component" value="Unassembled WGS sequence"/>
</dbReference>
<comment type="caution">
    <text evidence="9">The sequence shown here is derived from an EMBL/GenBank/DDBJ whole genome shotgun (WGS) entry which is preliminary data.</text>
</comment>
<dbReference type="PANTHER" id="PTHR43652:SF2">
    <property type="entry name" value="BASIC AMINO ACID ANTIPORTER YFCC-RELATED"/>
    <property type="match status" value="1"/>
</dbReference>
<feature type="transmembrane region" description="Helical" evidence="7">
    <location>
        <begin position="403"/>
        <end position="430"/>
    </location>
</feature>
<keyword evidence="6 7" id="KW-0472">Membrane</keyword>
<dbReference type="Pfam" id="PF03600">
    <property type="entry name" value="CitMHS"/>
    <property type="match status" value="1"/>
</dbReference>
<feature type="transmembrane region" description="Helical" evidence="7">
    <location>
        <begin position="574"/>
        <end position="594"/>
    </location>
</feature>
<comment type="subcellular location">
    <subcellularLocation>
        <location evidence="1">Membrane</location>
        <topology evidence="1">Multi-pass membrane protein</topology>
    </subcellularLocation>
</comment>
<evidence type="ECO:0000256" key="3">
    <source>
        <dbReference type="ARBA" id="ARBA00022692"/>
    </source>
</evidence>
<name>A0A432Z410_9GAMM</name>
<evidence type="ECO:0000256" key="4">
    <source>
        <dbReference type="ARBA" id="ARBA00022737"/>
    </source>
</evidence>
<dbReference type="AlphaFoldDB" id="A0A432Z410"/>
<feature type="transmembrane region" description="Helical" evidence="7">
    <location>
        <begin position="136"/>
        <end position="160"/>
    </location>
</feature>
<evidence type="ECO:0000256" key="2">
    <source>
        <dbReference type="ARBA" id="ARBA00022448"/>
    </source>
</evidence>
<accession>A0A432Z410</accession>
<feature type="domain" description="RCK C-terminal" evidence="8">
    <location>
        <begin position="298"/>
        <end position="384"/>
    </location>
</feature>
<evidence type="ECO:0000313" key="9">
    <source>
        <dbReference type="EMBL" id="RUO72620.1"/>
    </source>
</evidence>